<feature type="transmembrane region" description="Helical" evidence="10">
    <location>
        <begin position="274"/>
        <end position="294"/>
    </location>
</feature>
<evidence type="ECO:0000256" key="1">
    <source>
        <dbReference type="ARBA" id="ARBA00004651"/>
    </source>
</evidence>
<keyword evidence="6 10" id="KW-1133">Transmembrane helix</keyword>
<keyword evidence="9 10" id="KW-0807">Transducer</keyword>
<feature type="transmembrane region" description="Helical" evidence="10">
    <location>
        <begin position="144"/>
        <end position="165"/>
    </location>
</feature>
<dbReference type="GO" id="GO:0007165">
    <property type="term" value="P:signal transduction"/>
    <property type="evidence" value="ECO:0007669"/>
    <property type="project" value="UniProtKB-KW"/>
</dbReference>
<keyword evidence="2" id="KW-1003">Cell membrane</keyword>
<evidence type="ECO:0000256" key="8">
    <source>
        <dbReference type="ARBA" id="ARBA00023170"/>
    </source>
</evidence>
<evidence type="ECO:0000256" key="5">
    <source>
        <dbReference type="ARBA" id="ARBA00022725"/>
    </source>
</evidence>
<evidence type="ECO:0000256" key="3">
    <source>
        <dbReference type="ARBA" id="ARBA00022606"/>
    </source>
</evidence>
<dbReference type="EMBL" id="LC002726">
    <property type="protein sequence ID" value="BAR43474.1"/>
    <property type="molecule type" value="mRNA"/>
</dbReference>
<dbReference type="PANTHER" id="PTHR21137">
    <property type="entry name" value="ODORANT RECEPTOR"/>
    <property type="match status" value="1"/>
</dbReference>
<evidence type="ECO:0000256" key="9">
    <source>
        <dbReference type="ARBA" id="ARBA00023224"/>
    </source>
</evidence>
<keyword evidence="3 10" id="KW-0716">Sensory transduction</keyword>
<keyword evidence="5 10" id="KW-0552">Olfaction</keyword>
<accession>A0A0E4B3W2</accession>
<keyword evidence="8 10" id="KW-0675">Receptor</keyword>
<dbReference type="AlphaFoldDB" id="A0A0E4B3W2"/>
<evidence type="ECO:0000256" key="7">
    <source>
        <dbReference type="ARBA" id="ARBA00023136"/>
    </source>
</evidence>
<comment type="subcellular location">
    <subcellularLocation>
        <location evidence="1 10">Cell membrane</location>
        <topology evidence="1 10">Multi-pass membrane protein</topology>
    </subcellularLocation>
</comment>
<feature type="transmembrane region" description="Helical" evidence="10">
    <location>
        <begin position="55"/>
        <end position="73"/>
    </location>
</feature>
<evidence type="ECO:0000256" key="6">
    <source>
        <dbReference type="ARBA" id="ARBA00022989"/>
    </source>
</evidence>
<evidence type="ECO:0000313" key="11">
    <source>
        <dbReference type="EMBL" id="BAR43474.1"/>
    </source>
</evidence>
<dbReference type="InterPro" id="IPR004117">
    <property type="entry name" value="7tm6_olfct_rcpt"/>
</dbReference>
<protein>
    <recommendedName>
        <fullName evidence="10">Odorant receptor</fullName>
    </recommendedName>
</protein>
<dbReference type="Pfam" id="PF02949">
    <property type="entry name" value="7tm_6"/>
    <property type="match status" value="1"/>
</dbReference>
<evidence type="ECO:0000256" key="4">
    <source>
        <dbReference type="ARBA" id="ARBA00022692"/>
    </source>
</evidence>
<dbReference type="GO" id="GO:0005886">
    <property type="term" value="C:plasma membrane"/>
    <property type="evidence" value="ECO:0007669"/>
    <property type="project" value="UniProtKB-SubCell"/>
</dbReference>
<sequence>MKIIPKGIIEKCTRTVGDRSEIDEVMRAILITQRAVGNQILDPYWSWMKSLPHQLVLGAFMFYVLIGTWEFVGGTDDVKLIAEGSFTYIVAALIPSRYYFFLMARKDFQKLYIAFKTTVCKFITDDSEEKMEQLLKKTRSLVKFMLFSSNFPMAIYFLAAMWHYVQGEKRTISKTTSILMPMRSPYHEIGLFAHSFFIFEAGFLILVPDMWFVVIMLFFCSACDSAAKFLIVEERRNESKLQYATRLNDSLRKFYVAHVKLIDFLDVLNSVFKWLALLPLISVGVGICIILLLITQGVDWAFLSNILPVMGELFVYNWFGEQIINKAEKWSLALLNFDWINLSAKDKKCYYIMVSYMQKKFRMKTAIGSEFSLLTMSTCVKGGYQAFTVLQSATHKRE</sequence>
<dbReference type="PANTHER" id="PTHR21137:SF35">
    <property type="entry name" value="ODORANT RECEPTOR 19A-RELATED"/>
    <property type="match status" value="1"/>
</dbReference>
<feature type="transmembrane region" description="Helical" evidence="10">
    <location>
        <begin position="300"/>
        <end position="319"/>
    </location>
</feature>
<keyword evidence="7 10" id="KW-0472">Membrane</keyword>
<feature type="transmembrane region" description="Helical" evidence="10">
    <location>
        <begin position="80"/>
        <end position="100"/>
    </location>
</feature>
<name>A0A0E4B3W2_OSTFU</name>
<organism evidence="11">
    <name type="scientific">Ostrinia furnacalis</name>
    <name type="common">Asian corn borer</name>
    <dbReference type="NCBI Taxonomy" id="93504"/>
    <lineage>
        <taxon>Eukaryota</taxon>
        <taxon>Metazoa</taxon>
        <taxon>Ecdysozoa</taxon>
        <taxon>Arthropoda</taxon>
        <taxon>Hexapoda</taxon>
        <taxon>Insecta</taxon>
        <taxon>Pterygota</taxon>
        <taxon>Neoptera</taxon>
        <taxon>Endopterygota</taxon>
        <taxon>Lepidoptera</taxon>
        <taxon>Glossata</taxon>
        <taxon>Ditrysia</taxon>
        <taxon>Pyraloidea</taxon>
        <taxon>Crambidae</taxon>
        <taxon>Pyraustinae</taxon>
        <taxon>Ostrinia</taxon>
    </lineage>
</organism>
<dbReference type="GO" id="GO:0004984">
    <property type="term" value="F:olfactory receptor activity"/>
    <property type="evidence" value="ECO:0007669"/>
    <property type="project" value="InterPro"/>
</dbReference>
<comment type="caution">
    <text evidence="10">Lacks conserved residue(s) required for the propagation of feature annotation.</text>
</comment>
<proteinExistence type="evidence at transcript level"/>
<dbReference type="GO" id="GO:0005549">
    <property type="term" value="F:odorant binding"/>
    <property type="evidence" value="ECO:0007669"/>
    <property type="project" value="InterPro"/>
</dbReference>
<evidence type="ECO:0000256" key="2">
    <source>
        <dbReference type="ARBA" id="ARBA00022475"/>
    </source>
</evidence>
<evidence type="ECO:0000256" key="10">
    <source>
        <dbReference type="RuleBase" id="RU351113"/>
    </source>
</evidence>
<comment type="similarity">
    <text evidence="10">Belongs to the insect chemoreceptor superfamily. Heteromeric odorant receptor channel (TC 1.A.69) family.</text>
</comment>
<keyword evidence="4 10" id="KW-0812">Transmembrane</keyword>
<reference evidence="11" key="1">
    <citation type="submission" date="2014-09" db="EMBL/GenBank/DDBJ databases">
        <title>Identification of candidate odorant receptors in Asian corn borer Ostrinia furnacalis.</title>
        <authorList>
            <person name="Yang B."/>
            <person name="Ozaki K."/>
            <person name="Ishikawa Y."/>
            <person name="Matsuo T."/>
        </authorList>
    </citation>
    <scope>NUCLEOTIDE SEQUENCE</scope>
    <source>
        <tissue evidence="11">Antennae</tissue>
    </source>
</reference>
<gene>
    <name evidence="11" type="primary">OR32</name>
</gene>